<proteinExistence type="predicted"/>
<reference evidence="2" key="1">
    <citation type="journal article" date="2021" name="ISME J.">
        <title>Evolutionary origin and ecological implication of a unique nif island in free-living Bradyrhizobium lineages.</title>
        <authorList>
            <person name="Tao J."/>
        </authorList>
    </citation>
    <scope>NUCLEOTIDE SEQUENCE [LARGE SCALE GENOMIC DNA]</scope>
    <source>
        <strain evidence="2">SZCCT0434</strain>
    </source>
</reference>
<sequence>MITSILRSLVGRFNKLDVIQFGLRGMLLPSKVKHLHGPIEIGGDANDVIVISVMRNSEAWLKSFLFHHRRMGVRHFVIIDNGSTDASVGLLSQQPDVTLLQTDAPYHAYENTMKRYLAERFCSSRWCLCVDADERFDFPGSSRIGLTSLINYLSSRGFNAVVTQMLDMFSDRPISDARIDGDGELIEQYPFYDLSDIAKTPYQFGRVSNPAIMTHRGGIRKTVFGTNNGLSKVSLFLMDGKIKPFIAWHHALHARLADISCVLLHFPFTESFGAKVAEAVRSGRYGYLTTDEYVSYLDGFQQRPRLTLKRDSAVRFARVDELLGNGFLVASDDYRRWVVDHAERRSATTDVSPA</sequence>
<keyword evidence="2" id="KW-1185">Reference proteome</keyword>
<dbReference type="InterPro" id="IPR029044">
    <property type="entry name" value="Nucleotide-diphossugar_trans"/>
</dbReference>
<dbReference type="SUPFAM" id="SSF53448">
    <property type="entry name" value="Nucleotide-diphospho-sugar transferases"/>
    <property type="match status" value="1"/>
</dbReference>
<comment type="caution">
    <text evidence="1">The sequence shown here is derived from an EMBL/GenBank/DDBJ whole genome shotgun (WGS) entry which is preliminary data.</text>
</comment>
<dbReference type="RefSeq" id="WP_212493165.1">
    <property type="nucleotide sequence ID" value="NZ_JAFCJH010000016.1"/>
</dbReference>
<name>A0ABS5FK58_9BRAD</name>
<dbReference type="Proteomes" id="UP001315278">
    <property type="component" value="Unassembled WGS sequence"/>
</dbReference>
<accession>A0ABS5FK58</accession>
<gene>
    <name evidence="1" type="ORF">JQ615_17250</name>
</gene>
<dbReference type="EMBL" id="JAFCJH010000016">
    <property type="protein sequence ID" value="MBR0797141.1"/>
    <property type="molecule type" value="Genomic_DNA"/>
</dbReference>
<evidence type="ECO:0000313" key="2">
    <source>
        <dbReference type="Proteomes" id="UP001315278"/>
    </source>
</evidence>
<evidence type="ECO:0000313" key="1">
    <source>
        <dbReference type="EMBL" id="MBR0797141.1"/>
    </source>
</evidence>
<protein>
    <submittedName>
        <fullName evidence="1">Glycosyltransferase family 2 protein</fullName>
    </submittedName>
</protein>
<organism evidence="1 2">
    <name type="scientific">Bradyrhizobium jicamae</name>
    <dbReference type="NCBI Taxonomy" id="280332"/>
    <lineage>
        <taxon>Bacteria</taxon>
        <taxon>Pseudomonadati</taxon>
        <taxon>Pseudomonadota</taxon>
        <taxon>Alphaproteobacteria</taxon>
        <taxon>Hyphomicrobiales</taxon>
        <taxon>Nitrobacteraceae</taxon>
        <taxon>Bradyrhizobium</taxon>
    </lineage>
</organism>
<dbReference type="Pfam" id="PF13704">
    <property type="entry name" value="Glyco_tranf_2_4"/>
    <property type="match status" value="1"/>
</dbReference>